<comment type="caution">
    <text evidence="10">The sequence shown here is derived from an EMBL/GenBank/DDBJ whole genome shotgun (WGS) entry which is preliminary data.</text>
</comment>
<organism evidence="10 11">
    <name type="scientific">Metabacillus idriensis</name>
    <dbReference type="NCBI Taxonomy" id="324768"/>
    <lineage>
        <taxon>Bacteria</taxon>
        <taxon>Bacillati</taxon>
        <taxon>Bacillota</taxon>
        <taxon>Bacilli</taxon>
        <taxon>Bacillales</taxon>
        <taxon>Bacillaceae</taxon>
        <taxon>Metabacillus</taxon>
    </lineage>
</organism>
<dbReference type="PANTHER" id="PTHR10434">
    <property type="entry name" value="1-ACYL-SN-GLYCEROL-3-PHOSPHATE ACYLTRANSFERASE"/>
    <property type="match status" value="1"/>
</dbReference>
<name>A0A6I2MFB4_9BACI</name>
<dbReference type="GO" id="GO:0006654">
    <property type="term" value="P:phosphatidic acid biosynthetic process"/>
    <property type="evidence" value="ECO:0007669"/>
    <property type="project" value="TreeGrafter"/>
</dbReference>
<dbReference type="Pfam" id="PF01553">
    <property type="entry name" value="Acyltransferase"/>
    <property type="match status" value="1"/>
</dbReference>
<keyword evidence="7" id="KW-1208">Phospholipid metabolism</keyword>
<feature type="domain" description="Phospholipid/glycerol acyltransferase" evidence="9">
    <location>
        <begin position="73"/>
        <end position="187"/>
    </location>
</feature>
<dbReference type="GO" id="GO:0016020">
    <property type="term" value="C:membrane"/>
    <property type="evidence" value="ECO:0007669"/>
    <property type="project" value="InterPro"/>
</dbReference>
<dbReference type="NCBIfam" id="TIGR00530">
    <property type="entry name" value="AGP_acyltrn"/>
    <property type="match status" value="1"/>
</dbReference>
<evidence type="ECO:0000256" key="3">
    <source>
        <dbReference type="ARBA" id="ARBA00022516"/>
    </source>
</evidence>
<dbReference type="Proteomes" id="UP000441585">
    <property type="component" value="Unassembled WGS sequence"/>
</dbReference>
<keyword evidence="11" id="KW-1185">Reference proteome</keyword>
<sequence>MLRMLFTVIYGIGFLIYSLPTLKRVKKIDPRLSVQKKDEAVHELPKNWARSLVRSSGSTVSVKGEENMPAGPVLIVSNHQSNFDIPVLMSSLKKPAGFLSKVEVKKMPFLPQWMEVMNCVFVDRKNRRQAVLSLKDGAEKLKAGHSLIIFPEGTRSKGEELAEFKTGALRMAAGAGVPIVPVAIDGTYNIMEKHGGWRFKSSNVKVTVCKPFLAEDYTGKDLKKTAEELRLTIVKKLSGG</sequence>
<feature type="transmembrane region" description="Helical" evidence="8">
    <location>
        <begin position="6"/>
        <end position="22"/>
    </location>
</feature>
<evidence type="ECO:0000256" key="5">
    <source>
        <dbReference type="ARBA" id="ARBA00023098"/>
    </source>
</evidence>
<dbReference type="AlphaFoldDB" id="A0A6I2MFB4"/>
<gene>
    <name evidence="10" type="ORF">GJU41_17810</name>
</gene>
<comment type="catalytic activity">
    <reaction evidence="7">
        <text>a 1-acyl-sn-glycero-3-phosphate + an acyl-CoA = a 1,2-diacyl-sn-glycero-3-phosphate + CoA</text>
        <dbReference type="Rhea" id="RHEA:19709"/>
        <dbReference type="ChEBI" id="CHEBI:57287"/>
        <dbReference type="ChEBI" id="CHEBI:57970"/>
        <dbReference type="ChEBI" id="CHEBI:58342"/>
        <dbReference type="ChEBI" id="CHEBI:58608"/>
        <dbReference type="EC" id="2.3.1.51"/>
    </reaction>
</comment>
<dbReference type="RefSeq" id="WP_154319188.1">
    <property type="nucleotide sequence ID" value="NZ_CAJGAA010000008.1"/>
</dbReference>
<keyword evidence="5 7" id="KW-0443">Lipid metabolism</keyword>
<dbReference type="SMART" id="SM00563">
    <property type="entry name" value="PlsC"/>
    <property type="match status" value="1"/>
</dbReference>
<keyword evidence="4 7" id="KW-0808">Transferase</keyword>
<dbReference type="EC" id="2.3.1.51" evidence="7"/>
<evidence type="ECO:0000313" key="11">
    <source>
        <dbReference type="Proteomes" id="UP000441585"/>
    </source>
</evidence>
<keyword evidence="8" id="KW-0812">Transmembrane</keyword>
<comment type="similarity">
    <text evidence="2 7">Belongs to the 1-acyl-sn-glycerol-3-phosphate acyltransferase family.</text>
</comment>
<keyword evidence="6 7" id="KW-0012">Acyltransferase</keyword>
<evidence type="ECO:0000256" key="4">
    <source>
        <dbReference type="ARBA" id="ARBA00022679"/>
    </source>
</evidence>
<protein>
    <recommendedName>
        <fullName evidence="7">1-acyl-sn-glycerol-3-phosphate acyltransferase</fullName>
        <ecNumber evidence="7">2.3.1.51</ecNumber>
    </recommendedName>
</protein>
<keyword evidence="3 7" id="KW-0444">Lipid biosynthesis</keyword>
<evidence type="ECO:0000313" key="10">
    <source>
        <dbReference type="EMBL" id="MRX55822.1"/>
    </source>
</evidence>
<dbReference type="InterPro" id="IPR004552">
    <property type="entry name" value="AGP_acyltrans"/>
</dbReference>
<evidence type="ECO:0000256" key="7">
    <source>
        <dbReference type="RuleBase" id="RU361267"/>
    </source>
</evidence>
<comment type="domain">
    <text evidence="7">The HXXXXD motif is essential for acyltransferase activity and may constitute the binding site for the phosphate moiety of the glycerol-3-phosphate.</text>
</comment>
<dbReference type="CDD" id="cd07989">
    <property type="entry name" value="LPLAT_AGPAT-like"/>
    <property type="match status" value="1"/>
</dbReference>
<comment type="pathway">
    <text evidence="1">Lipid metabolism.</text>
</comment>
<evidence type="ECO:0000256" key="2">
    <source>
        <dbReference type="ARBA" id="ARBA00008655"/>
    </source>
</evidence>
<keyword evidence="8" id="KW-1133">Transmembrane helix</keyword>
<evidence type="ECO:0000259" key="9">
    <source>
        <dbReference type="SMART" id="SM00563"/>
    </source>
</evidence>
<keyword evidence="7" id="KW-0594">Phospholipid biosynthesis</keyword>
<reference evidence="10 11" key="1">
    <citation type="submission" date="2019-11" db="EMBL/GenBank/DDBJ databases">
        <title>Bacillus idriensis genome.</title>
        <authorList>
            <person name="Konopka E.N."/>
            <person name="Newman J.D."/>
        </authorList>
    </citation>
    <scope>NUCLEOTIDE SEQUENCE [LARGE SCALE GENOMIC DNA]</scope>
    <source>
        <strain evidence="10 11">DSM 19097</strain>
    </source>
</reference>
<evidence type="ECO:0000256" key="1">
    <source>
        <dbReference type="ARBA" id="ARBA00005189"/>
    </source>
</evidence>
<dbReference type="EMBL" id="WKKF01000006">
    <property type="protein sequence ID" value="MRX55822.1"/>
    <property type="molecule type" value="Genomic_DNA"/>
</dbReference>
<dbReference type="SUPFAM" id="SSF69593">
    <property type="entry name" value="Glycerol-3-phosphate (1)-acyltransferase"/>
    <property type="match status" value="1"/>
</dbReference>
<dbReference type="PANTHER" id="PTHR10434:SF64">
    <property type="entry name" value="1-ACYL-SN-GLYCEROL-3-PHOSPHATE ACYLTRANSFERASE-RELATED"/>
    <property type="match status" value="1"/>
</dbReference>
<accession>A0A6I2MFB4</accession>
<evidence type="ECO:0000256" key="6">
    <source>
        <dbReference type="ARBA" id="ARBA00023315"/>
    </source>
</evidence>
<proteinExistence type="inferred from homology"/>
<evidence type="ECO:0000256" key="8">
    <source>
        <dbReference type="SAM" id="Phobius"/>
    </source>
</evidence>
<keyword evidence="8" id="KW-0472">Membrane</keyword>
<dbReference type="GO" id="GO:0003841">
    <property type="term" value="F:1-acylglycerol-3-phosphate O-acyltransferase activity"/>
    <property type="evidence" value="ECO:0007669"/>
    <property type="project" value="UniProtKB-UniRule"/>
</dbReference>
<dbReference type="InterPro" id="IPR002123">
    <property type="entry name" value="Plipid/glycerol_acylTrfase"/>
</dbReference>